<dbReference type="PROSITE" id="PS51257">
    <property type="entry name" value="PROKAR_LIPOPROTEIN"/>
    <property type="match status" value="1"/>
</dbReference>
<reference evidence="4 5" key="1">
    <citation type="submission" date="2019-01" db="EMBL/GenBank/DDBJ databases">
        <title>Draft genome sequence of Cellulomonas takizawaensis strain TKZ-21.</title>
        <authorList>
            <person name="Yamamura H."/>
            <person name="Hayashi T."/>
            <person name="Hamada M."/>
            <person name="Serisawa Y."/>
            <person name="Matsuyama K."/>
            <person name="Nakagawa Y."/>
            <person name="Otoguro M."/>
            <person name="Yanagida F."/>
            <person name="Hayakawa M."/>
        </authorList>
    </citation>
    <scope>NUCLEOTIDE SEQUENCE [LARGE SCALE GENOMIC DNA]</scope>
    <source>
        <strain evidence="4 5">NBRC12680</strain>
    </source>
</reference>
<accession>A0A402DQ19</accession>
<feature type="domain" description="DUF6318" evidence="3">
    <location>
        <begin position="72"/>
        <end position="208"/>
    </location>
</feature>
<keyword evidence="2" id="KW-0732">Signal</keyword>
<evidence type="ECO:0000256" key="2">
    <source>
        <dbReference type="SAM" id="SignalP"/>
    </source>
</evidence>
<dbReference type="InterPro" id="IPR046281">
    <property type="entry name" value="DUF6318"/>
</dbReference>
<feature type="compositionally biased region" description="Pro residues" evidence="1">
    <location>
        <begin position="49"/>
        <end position="59"/>
    </location>
</feature>
<evidence type="ECO:0000313" key="5">
    <source>
        <dbReference type="Proteomes" id="UP000289954"/>
    </source>
</evidence>
<dbReference type="RefSeq" id="WP_130780830.1">
    <property type="nucleotide sequence ID" value="NZ_JBHLSX010000005.1"/>
</dbReference>
<sequence length="215" mass="22464">MSTQGRGPGRLWAATITAVLVATVCACTPDPAPIELDPSGSPSTTPTSTPSPTPTPTPTVPGEVLALPDGAKPERPALLDGEPSVEAAVAFATYFVGLFPYSLQTNDSTDFASASHPDCVFCTSVKNDVAGQTERSEHTVGGGISISAATATEIDLGRHFAAYLTIHEAPSHVENEFGTVTDRDDEPNSYAVEMAIFYDGSTWSMREVSSDEATP</sequence>
<organism evidence="4 5">
    <name type="scientific">Cellulomonas biazotea</name>
    <dbReference type="NCBI Taxonomy" id="1709"/>
    <lineage>
        <taxon>Bacteria</taxon>
        <taxon>Bacillati</taxon>
        <taxon>Actinomycetota</taxon>
        <taxon>Actinomycetes</taxon>
        <taxon>Micrococcales</taxon>
        <taxon>Cellulomonadaceae</taxon>
        <taxon>Cellulomonas</taxon>
    </lineage>
</organism>
<dbReference type="OrthoDB" id="5148029at2"/>
<name>A0A402DQ19_9CELL</name>
<feature type="chain" id="PRO_5039388972" description="DUF6318 domain-containing protein" evidence="2">
    <location>
        <begin position="27"/>
        <end position="215"/>
    </location>
</feature>
<feature type="signal peptide" evidence="2">
    <location>
        <begin position="1"/>
        <end position="26"/>
    </location>
</feature>
<dbReference type="EMBL" id="BIMR01000081">
    <property type="protein sequence ID" value="GCE76229.1"/>
    <property type="molecule type" value="Genomic_DNA"/>
</dbReference>
<dbReference type="Proteomes" id="UP000289954">
    <property type="component" value="Unassembled WGS sequence"/>
</dbReference>
<evidence type="ECO:0000256" key="1">
    <source>
        <dbReference type="SAM" id="MobiDB-lite"/>
    </source>
</evidence>
<proteinExistence type="predicted"/>
<gene>
    <name evidence="4" type="ORF">CBZ_12850</name>
</gene>
<protein>
    <recommendedName>
        <fullName evidence="3">DUF6318 domain-containing protein</fullName>
    </recommendedName>
</protein>
<evidence type="ECO:0000259" key="3">
    <source>
        <dbReference type="Pfam" id="PF19843"/>
    </source>
</evidence>
<evidence type="ECO:0000313" key="4">
    <source>
        <dbReference type="EMBL" id="GCE76229.1"/>
    </source>
</evidence>
<dbReference type="AlphaFoldDB" id="A0A402DQ19"/>
<keyword evidence="5" id="KW-1185">Reference proteome</keyword>
<feature type="region of interest" description="Disordered" evidence="1">
    <location>
        <begin position="33"/>
        <end position="63"/>
    </location>
</feature>
<comment type="caution">
    <text evidence="4">The sequence shown here is derived from an EMBL/GenBank/DDBJ whole genome shotgun (WGS) entry which is preliminary data.</text>
</comment>
<feature type="compositionally biased region" description="Low complexity" evidence="1">
    <location>
        <begin position="38"/>
        <end position="48"/>
    </location>
</feature>
<dbReference type="Pfam" id="PF19843">
    <property type="entry name" value="DUF6318"/>
    <property type="match status" value="1"/>
</dbReference>